<organism evidence="2 3">
    <name type="scientific">Pedobacter yulinensis</name>
    <dbReference type="NCBI Taxonomy" id="2126353"/>
    <lineage>
        <taxon>Bacteria</taxon>
        <taxon>Pseudomonadati</taxon>
        <taxon>Bacteroidota</taxon>
        <taxon>Sphingobacteriia</taxon>
        <taxon>Sphingobacteriales</taxon>
        <taxon>Sphingobacteriaceae</taxon>
        <taxon>Pedobacter</taxon>
    </lineage>
</organism>
<keyword evidence="3" id="KW-1185">Reference proteome</keyword>
<dbReference type="InterPro" id="IPR050259">
    <property type="entry name" value="SDR"/>
</dbReference>
<dbReference type="RefSeq" id="WP_107214846.1">
    <property type="nucleotide sequence ID" value="NZ_KZ686269.1"/>
</dbReference>
<evidence type="ECO:0000313" key="3">
    <source>
        <dbReference type="Proteomes" id="UP000240912"/>
    </source>
</evidence>
<dbReference type="SUPFAM" id="SSF51735">
    <property type="entry name" value="NAD(P)-binding Rossmann-fold domains"/>
    <property type="match status" value="1"/>
</dbReference>
<dbReference type="Proteomes" id="UP000240912">
    <property type="component" value="Unassembled WGS sequence"/>
</dbReference>
<proteinExistence type="inferred from homology"/>
<comment type="similarity">
    <text evidence="1">Belongs to the short-chain dehydrogenases/reductases (SDR) family.</text>
</comment>
<dbReference type="Gene3D" id="3.40.50.720">
    <property type="entry name" value="NAD(P)-binding Rossmann-like Domain"/>
    <property type="match status" value="1"/>
</dbReference>
<dbReference type="InterPro" id="IPR036291">
    <property type="entry name" value="NAD(P)-bd_dom_sf"/>
</dbReference>
<dbReference type="PANTHER" id="PTHR42879:SF2">
    <property type="entry name" value="3-OXOACYL-[ACYL-CARRIER-PROTEIN] REDUCTASE FABG"/>
    <property type="match status" value="1"/>
</dbReference>
<sequence>MDLYLDAKTAVVTGASQGIGRAIAKQLAAEGVTVFATARNRELLDSLKQEITRAGGKQPLLFTQDLAAAAGSEQIAAAAQEQLGQVDILVNNAGKSNPLHPLAPEADWQQSMVLDFYRVRQLTEALLPHFMERKEGVILNLCSGYELKNLNASAVAKAAVVSWSKALASELGPAGIRVNCLQPGLIDTDNIRPFFPGRERQLFAEREIPLGDFGSPEDMANMAAFLVSPRARYMTGTVAVVDGGLRRYPF</sequence>
<comment type="caution">
    <text evidence="2">The sequence shown here is derived from an EMBL/GenBank/DDBJ whole genome shotgun (WGS) entry which is preliminary data.</text>
</comment>
<dbReference type="Pfam" id="PF13561">
    <property type="entry name" value="adh_short_C2"/>
    <property type="match status" value="1"/>
</dbReference>
<dbReference type="PRINTS" id="PR00080">
    <property type="entry name" value="SDRFAMILY"/>
</dbReference>
<dbReference type="FunFam" id="3.40.50.720:FF:000084">
    <property type="entry name" value="Short-chain dehydrogenase reductase"/>
    <property type="match status" value="1"/>
</dbReference>
<evidence type="ECO:0000256" key="1">
    <source>
        <dbReference type="ARBA" id="ARBA00006484"/>
    </source>
</evidence>
<dbReference type="PANTHER" id="PTHR42879">
    <property type="entry name" value="3-OXOACYL-(ACYL-CARRIER-PROTEIN) REDUCTASE"/>
    <property type="match status" value="1"/>
</dbReference>
<dbReference type="InterPro" id="IPR002347">
    <property type="entry name" value="SDR_fam"/>
</dbReference>
<dbReference type="OrthoDB" id="9804774at2"/>
<dbReference type="PRINTS" id="PR00081">
    <property type="entry name" value="GDHRDH"/>
</dbReference>
<name>A0A2T3HJH3_9SPHI</name>
<protein>
    <submittedName>
        <fullName evidence="2">3-oxoacyl-ACP reductase</fullName>
    </submittedName>
</protein>
<dbReference type="AlphaFoldDB" id="A0A2T3HJH3"/>
<accession>A0A2T3HJH3</accession>
<dbReference type="EMBL" id="PYLS01000005">
    <property type="protein sequence ID" value="PST82587.1"/>
    <property type="molecule type" value="Genomic_DNA"/>
</dbReference>
<reference evidence="2 3" key="1">
    <citation type="submission" date="2018-03" db="EMBL/GenBank/DDBJ databases">
        <authorList>
            <person name="Keele B.F."/>
        </authorList>
    </citation>
    <scope>NUCLEOTIDE SEQUENCE [LARGE SCALE GENOMIC DNA]</scope>
    <source>
        <strain evidence="2 3">YL28-9</strain>
    </source>
</reference>
<gene>
    <name evidence="2" type="ORF">C7T94_07930</name>
</gene>
<evidence type="ECO:0000313" key="2">
    <source>
        <dbReference type="EMBL" id="PST82587.1"/>
    </source>
</evidence>